<comment type="catalytic activity">
    <reaction evidence="8">
        <text>fluoride(in) = fluoride(out)</text>
        <dbReference type="Rhea" id="RHEA:76159"/>
        <dbReference type="ChEBI" id="CHEBI:17051"/>
    </reaction>
    <physiologicalReaction direction="left-to-right" evidence="8">
        <dbReference type="Rhea" id="RHEA:76160"/>
    </physiologicalReaction>
</comment>
<evidence type="ECO:0000256" key="2">
    <source>
        <dbReference type="ARBA" id="ARBA00004651"/>
    </source>
</evidence>
<evidence type="ECO:0000256" key="6">
    <source>
        <dbReference type="ARBA" id="ARBA00023136"/>
    </source>
</evidence>
<evidence type="ECO:0000256" key="5">
    <source>
        <dbReference type="ARBA" id="ARBA00022989"/>
    </source>
</evidence>
<dbReference type="InterPro" id="IPR003691">
    <property type="entry name" value="FluC"/>
</dbReference>
<comment type="caution">
    <text evidence="11">The sequence shown here is derived from an EMBL/GenBank/DDBJ whole genome shotgun (WGS) entry which is preliminary data.</text>
</comment>
<dbReference type="OrthoDB" id="409792at2759"/>
<feature type="transmembrane region" description="Helical" evidence="10">
    <location>
        <begin position="312"/>
        <end position="334"/>
    </location>
</feature>
<feature type="transmembrane region" description="Helical" evidence="10">
    <location>
        <begin position="145"/>
        <end position="163"/>
    </location>
</feature>
<feature type="region of interest" description="Disordered" evidence="9">
    <location>
        <begin position="43"/>
        <end position="105"/>
    </location>
</feature>
<name>A0A0M9VVA6_ESCWE</name>
<comment type="subcellular location">
    <subcellularLocation>
        <location evidence="2">Cell membrane</location>
        <topology evidence="2">Multi-pass membrane protein</topology>
    </subcellularLocation>
</comment>
<sequence>MKSSSRRDPDAAPASTSTPAPGSGAYDAPADWVNLNELAARGPADSDVPLAPIYTRHSPEQARSWAQDQQQRRRRRSSGGGDSEREPGEGGSPVREVPPRDAIREPVSRLTTETYTVSYLILFAIFGTLARVGLAALTSYTGNPVVFSSVWPNFAGCVIMGFLTEDRMLFRDEWGTPTYDQLIALAKLEHDGSSRSTQPQSRAVDLVAAKNAHLATKKTIPLYIGLTTGFCGSFTSFSAFIRDVFLAVSNSMVFPGYDIPVERNGGDSFMALVAVILTTTSLSIAGFFIGSHIAMAVERFTPSIPFPVTRKFLDPLSVVLGWGCWLGAVLMAVLPPANRWRGEILFSLVFGPLGCLLRFYLSVHLNGKIPAFPLGTFTANVFGTAVLGMAFDIAHVPIGGRTGCQVLQGIEDGFCGCLTTISTAVLELVTLKRQHAYIYGLTGVVVATAIMIAIMGGLRWTEGFHGLECQS</sequence>
<keyword evidence="3" id="KW-1003">Cell membrane</keyword>
<evidence type="ECO:0000256" key="8">
    <source>
        <dbReference type="ARBA" id="ARBA00035585"/>
    </source>
</evidence>
<evidence type="ECO:0000313" key="11">
    <source>
        <dbReference type="EMBL" id="KOS20763.1"/>
    </source>
</evidence>
<evidence type="ECO:0000256" key="7">
    <source>
        <dbReference type="ARBA" id="ARBA00035120"/>
    </source>
</evidence>
<dbReference type="PANTHER" id="PTHR28259:SF1">
    <property type="entry name" value="FLUORIDE EXPORT PROTEIN 1-RELATED"/>
    <property type="match status" value="1"/>
</dbReference>
<comment type="function">
    <text evidence="1">Fluoride channel required for the rapid expulsion of cytoplasmic fluoride.</text>
</comment>
<feature type="transmembrane region" description="Helical" evidence="10">
    <location>
        <begin position="269"/>
        <end position="291"/>
    </location>
</feature>
<feature type="compositionally biased region" description="Basic and acidic residues" evidence="9">
    <location>
        <begin position="1"/>
        <end position="10"/>
    </location>
</feature>
<keyword evidence="12" id="KW-1185">Reference proteome</keyword>
<feature type="region of interest" description="Disordered" evidence="9">
    <location>
        <begin position="1"/>
        <end position="29"/>
    </location>
</feature>
<keyword evidence="5 10" id="KW-1133">Transmembrane helix</keyword>
<organism evidence="11 12">
    <name type="scientific">Escovopsis weberi</name>
    <dbReference type="NCBI Taxonomy" id="150374"/>
    <lineage>
        <taxon>Eukaryota</taxon>
        <taxon>Fungi</taxon>
        <taxon>Dikarya</taxon>
        <taxon>Ascomycota</taxon>
        <taxon>Pezizomycotina</taxon>
        <taxon>Sordariomycetes</taxon>
        <taxon>Hypocreomycetidae</taxon>
        <taxon>Hypocreales</taxon>
        <taxon>Hypocreaceae</taxon>
        <taxon>Escovopsis</taxon>
    </lineage>
</organism>
<evidence type="ECO:0000313" key="12">
    <source>
        <dbReference type="Proteomes" id="UP000053831"/>
    </source>
</evidence>
<comment type="similarity">
    <text evidence="7">Belongs to the fluoride channel Fluc/FEX (TC 1.A.43) family.</text>
</comment>
<dbReference type="EMBL" id="LGSR01000013">
    <property type="protein sequence ID" value="KOS20763.1"/>
    <property type="molecule type" value="Genomic_DNA"/>
</dbReference>
<feature type="transmembrane region" description="Helical" evidence="10">
    <location>
        <begin position="119"/>
        <end position="139"/>
    </location>
</feature>
<proteinExistence type="inferred from homology"/>
<feature type="transmembrane region" description="Helical" evidence="10">
    <location>
        <begin position="220"/>
        <end position="241"/>
    </location>
</feature>
<gene>
    <name evidence="11" type="ORF">ESCO_004379</name>
</gene>
<dbReference type="GO" id="GO:1903425">
    <property type="term" value="F:fluoride transmembrane transporter activity"/>
    <property type="evidence" value="ECO:0007669"/>
    <property type="project" value="TreeGrafter"/>
</dbReference>
<dbReference type="Pfam" id="PF02537">
    <property type="entry name" value="CRCB"/>
    <property type="match status" value="2"/>
</dbReference>
<evidence type="ECO:0000256" key="1">
    <source>
        <dbReference type="ARBA" id="ARBA00002598"/>
    </source>
</evidence>
<reference evidence="11 12" key="1">
    <citation type="submission" date="2015-07" db="EMBL/GenBank/DDBJ databases">
        <title>The genome of the fungus Escovopsis weberi, a specialized disease agent of ant agriculture.</title>
        <authorList>
            <person name="de Man T.J."/>
            <person name="Stajich J.E."/>
            <person name="Kubicek C.P."/>
            <person name="Chenthamara K."/>
            <person name="Atanasova L."/>
            <person name="Druzhinina I.S."/>
            <person name="Birnbaum S."/>
            <person name="Barribeau S.M."/>
            <person name="Teiling C."/>
            <person name="Suen G."/>
            <person name="Currie C."/>
            <person name="Gerardo N.M."/>
        </authorList>
    </citation>
    <scope>NUCLEOTIDE SEQUENCE [LARGE SCALE GENOMIC DNA]</scope>
</reference>
<accession>A0A0M9VVA6</accession>
<dbReference type="STRING" id="150374.A0A0M9VVA6"/>
<dbReference type="Proteomes" id="UP000053831">
    <property type="component" value="Unassembled WGS sequence"/>
</dbReference>
<protein>
    <submittedName>
        <fullName evidence="11">UPF0695 membrane protein</fullName>
    </submittedName>
</protein>
<keyword evidence="6 10" id="KW-0472">Membrane</keyword>
<dbReference type="AlphaFoldDB" id="A0A0M9VVA6"/>
<feature type="transmembrane region" description="Helical" evidence="10">
    <location>
        <begin position="372"/>
        <end position="391"/>
    </location>
</feature>
<evidence type="ECO:0000256" key="9">
    <source>
        <dbReference type="SAM" id="MobiDB-lite"/>
    </source>
</evidence>
<evidence type="ECO:0000256" key="10">
    <source>
        <dbReference type="SAM" id="Phobius"/>
    </source>
</evidence>
<evidence type="ECO:0000256" key="4">
    <source>
        <dbReference type="ARBA" id="ARBA00022692"/>
    </source>
</evidence>
<dbReference type="GO" id="GO:0005886">
    <property type="term" value="C:plasma membrane"/>
    <property type="evidence" value="ECO:0007669"/>
    <property type="project" value="UniProtKB-SubCell"/>
</dbReference>
<dbReference type="PANTHER" id="PTHR28259">
    <property type="entry name" value="FLUORIDE EXPORT PROTEIN 1-RELATED"/>
    <property type="match status" value="1"/>
</dbReference>
<feature type="transmembrane region" description="Helical" evidence="10">
    <location>
        <begin position="436"/>
        <end position="458"/>
    </location>
</feature>
<keyword evidence="4 10" id="KW-0812">Transmembrane</keyword>
<feature type="transmembrane region" description="Helical" evidence="10">
    <location>
        <begin position="340"/>
        <end position="360"/>
    </location>
</feature>
<feature type="compositionally biased region" description="Low complexity" evidence="9">
    <location>
        <begin position="11"/>
        <end position="25"/>
    </location>
</feature>
<evidence type="ECO:0000256" key="3">
    <source>
        <dbReference type="ARBA" id="ARBA00022475"/>
    </source>
</evidence>